<evidence type="ECO:0000313" key="2">
    <source>
        <dbReference type="Proteomes" id="UP000290092"/>
    </source>
</evidence>
<comment type="caution">
    <text evidence="1">The sequence shown here is derived from an EMBL/GenBank/DDBJ whole genome shotgun (WGS) entry which is preliminary data.</text>
</comment>
<dbReference type="InterPro" id="IPR009649">
    <property type="entry name" value="TraU"/>
</dbReference>
<accession>A0AAX2AJS2</accession>
<reference evidence="1 2" key="1">
    <citation type="submission" date="2017-09" db="EMBL/GenBank/DDBJ databases">
        <title>Genomics of the genus Arcobacter.</title>
        <authorList>
            <person name="Perez-Cataluna A."/>
            <person name="Figueras M.J."/>
            <person name="Salas-Masso N."/>
        </authorList>
    </citation>
    <scope>NUCLEOTIDE SEQUENCE [LARGE SCALE GENOMIC DNA]</scope>
    <source>
        <strain evidence="1 2">CECT 7386</strain>
    </source>
</reference>
<dbReference type="AlphaFoldDB" id="A0AAX2AJS2"/>
<dbReference type="EMBL" id="NXID01000008">
    <property type="protein sequence ID" value="RXK16461.1"/>
    <property type="molecule type" value="Genomic_DNA"/>
</dbReference>
<proteinExistence type="predicted"/>
<dbReference type="Pfam" id="PF06834">
    <property type="entry name" value="TraU"/>
    <property type="match status" value="1"/>
</dbReference>
<name>A0AAX2AJS2_9BACT</name>
<dbReference type="Proteomes" id="UP000290092">
    <property type="component" value="Unassembled WGS sequence"/>
</dbReference>
<evidence type="ECO:0000313" key="1">
    <source>
        <dbReference type="EMBL" id="RXK16461.1"/>
    </source>
</evidence>
<evidence type="ECO:0008006" key="3">
    <source>
        <dbReference type="Google" id="ProtNLM"/>
    </source>
</evidence>
<protein>
    <recommendedName>
        <fullName evidence="3">F-type type IV conjugative transfer system protein TraU</fullName>
    </recommendedName>
</protein>
<dbReference type="RefSeq" id="WP_114843302.1">
    <property type="nucleotide sequence ID" value="NZ_CP031220.1"/>
</dbReference>
<gene>
    <name evidence="1" type="ORF">CP985_03355</name>
</gene>
<keyword evidence="2" id="KW-1185">Reference proteome</keyword>
<dbReference type="KEGG" id="amyt:AMYT_a0096"/>
<sequence length="329" mass="36105">MIKYIIFLGVLINSVYAEAPILKFMSNIDWHFMGDKTSFSIDLCSCTNDADIKSAGLKATIAEPVAMLEFTNTPWNIVAIGKKFDKSITRKQGTSRADNGYRRYGHFIAFAPLGLLNFVQDAVCFERMSSFSFLYWSEVIPSQTNDVMALFTQGSKGPFSKIWYNNPIAALACSADCIATYFNKNINSLHWCAGCAGSTGNNTAYGGGKVEEPILASHAQALGMVDDLHYGGLLALTSKAPFQFSPVEKIPNATCGAKYFPIAVKSANAYNLAYPTVWDATVTGKVAFMWTNFKNKPTSEDDTASWLWVIKDTCIGAAKCKSMFTKKVN</sequence>
<organism evidence="1 2">
    <name type="scientific">Malaciobacter mytili LMG 24559</name>
    <dbReference type="NCBI Taxonomy" id="1032238"/>
    <lineage>
        <taxon>Bacteria</taxon>
        <taxon>Pseudomonadati</taxon>
        <taxon>Campylobacterota</taxon>
        <taxon>Epsilonproteobacteria</taxon>
        <taxon>Campylobacterales</taxon>
        <taxon>Arcobacteraceae</taxon>
        <taxon>Malaciobacter</taxon>
    </lineage>
</organism>